<keyword evidence="3" id="KW-1185">Reference proteome</keyword>
<proteinExistence type="predicted"/>
<dbReference type="InterPro" id="IPR016181">
    <property type="entry name" value="Acyl_CoA_acyltransferase"/>
</dbReference>
<reference evidence="2 3" key="1">
    <citation type="submission" date="2016-10" db="EMBL/GenBank/DDBJ databases">
        <authorList>
            <person name="de Groot N.N."/>
        </authorList>
    </citation>
    <scope>NUCLEOTIDE SEQUENCE [LARGE SCALE GENOMIC DNA]</scope>
    <source>
        <strain evidence="2 3">DSM 25232</strain>
    </source>
</reference>
<gene>
    <name evidence="2" type="ORF">SAMN04487910_1250</name>
</gene>
<dbReference type="Pfam" id="PF00583">
    <property type="entry name" value="Acetyltransf_1"/>
    <property type="match status" value="1"/>
</dbReference>
<evidence type="ECO:0000259" key="1">
    <source>
        <dbReference type="PROSITE" id="PS51186"/>
    </source>
</evidence>
<sequence>MIRKAIPSDLNAIHKLTQSCAKAMIVKEIYQWNEHYPTRSRFEKDVELQELYVLEEEDLIKGIIVITELMDDEYIPIEWITTENKNNLYIHRLAVHPDYWGEGYARQLMNWAETYAKSNEYISIRLDTFSQNKRNQQFYETRGYKKLGDIFFPKQSEYPFHCYELVL</sequence>
<dbReference type="InterPro" id="IPR050276">
    <property type="entry name" value="MshD_Acetyltransferase"/>
</dbReference>
<dbReference type="Proteomes" id="UP000198521">
    <property type="component" value="Unassembled WGS sequence"/>
</dbReference>
<dbReference type="InterPro" id="IPR000182">
    <property type="entry name" value="GNAT_dom"/>
</dbReference>
<dbReference type="AlphaFoldDB" id="A0A1H7KBY5"/>
<dbReference type="PANTHER" id="PTHR43617:SF34">
    <property type="entry name" value="PUTATIVE-RELATED"/>
    <property type="match status" value="1"/>
</dbReference>
<organism evidence="2 3">
    <name type="scientific">Aquimarina amphilecti</name>
    <dbReference type="NCBI Taxonomy" id="1038014"/>
    <lineage>
        <taxon>Bacteria</taxon>
        <taxon>Pseudomonadati</taxon>
        <taxon>Bacteroidota</taxon>
        <taxon>Flavobacteriia</taxon>
        <taxon>Flavobacteriales</taxon>
        <taxon>Flavobacteriaceae</taxon>
        <taxon>Aquimarina</taxon>
    </lineage>
</organism>
<dbReference type="PROSITE" id="PS51186">
    <property type="entry name" value="GNAT"/>
    <property type="match status" value="1"/>
</dbReference>
<feature type="domain" description="N-acetyltransferase" evidence="1">
    <location>
        <begin position="1"/>
        <end position="167"/>
    </location>
</feature>
<dbReference type="Gene3D" id="3.40.630.30">
    <property type="match status" value="1"/>
</dbReference>
<dbReference type="PANTHER" id="PTHR43617">
    <property type="entry name" value="L-AMINO ACID N-ACETYLTRANSFERASE"/>
    <property type="match status" value="1"/>
</dbReference>
<name>A0A1H7KBY5_AQUAM</name>
<protein>
    <submittedName>
        <fullName evidence="2">N-acetylglutamate synthase, GNAT family</fullName>
    </submittedName>
</protein>
<dbReference type="RefSeq" id="WP_091406714.1">
    <property type="nucleotide sequence ID" value="NZ_FOAB01000002.1"/>
</dbReference>
<accession>A0A1H7KBY5</accession>
<evidence type="ECO:0000313" key="3">
    <source>
        <dbReference type="Proteomes" id="UP000198521"/>
    </source>
</evidence>
<dbReference type="CDD" id="cd04301">
    <property type="entry name" value="NAT_SF"/>
    <property type="match status" value="1"/>
</dbReference>
<dbReference type="SUPFAM" id="SSF55729">
    <property type="entry name" value="Acyl-CoA N-acyltransferases (Nat)"/>
    <property type="match status" value="1"/>
</dbReference>
<evidence type="ECO:0000313" key="2">
    <source>
        <dbReference type="EMBL" id="SEK83467.1"/>
    </source>
</evidence>
<dbReference type="OrthoDB" id="9796381at2"/>
<dbReference type="EMBL" id="FOAB01000002">
    <property type="protein sequence ID" value="SEK83467.1"/>
    <property type="molecule type" value="Genomic_DNA"/>
</dbReference>
<dbReference type="GO" id="GO:0016747">
    <property type="term" value="F:acyltransferase activity, transferring groups other than amino-acyl groups"/>
    <property type="evidence" value="ECO:0007669"/>
    <property type="project" value="InterPro"/>
</dbReference>
<dbReference type="STRING" id="1038014.SAMN04487910_1250"/>